<feature type="domain" description="DUF2399" evidence="1">
    <location>
        <begin position="287"/>
        <end position="430"/>
    </location>
</feature>
<dbReference type="EMBL" id="CP012098">
    <property type="protein sequence ID" value="AQP38231.1"/>
    <property type="molecule type" value="Genomic_DNA"/>
</dbReference>
<organism evidence="3 4">
    <name type="scientific">Anaerostipes hadrus</name>
    <dbReference type="NCBI Taxonomy" id="649756"/>
    <lineage>
        <taxon>Bacteria</taxon>
        <taxon>Bacillati</taxon>
        <taxon>Bacillota</taxon>
        <taxon>Clostridia</taxon>
        <taxon>Lachnospirales</taxon>
        <taxon>Lachnospiraceae</taxon>
        <taxon>Anaerostipes</taxon>
    </lineage>
</organism>
<sequence>MKLREDKNSEYNQLLQEAIIYFKKYPVFHKIFSGFCKKYESLGHLGGTVVIKNLTKDEKMQLSGFFQRDFYKNKTISISMQRMEKALKDSKFESLEWMDILEEYFDHKMIWKKEMLQKENEKRELFFALLLKEIKSDLVREWLNDRIRERSLIYQRLQKEYKNCPDTLKVLLRSIESGITNLPVFFDKKERLAVYAAQVTGNPHFFDSNTIAEIFLFDFISYHFHMQNGEGLSDMEYRNQQYYTAGIIRDDLSNYVTVYGIHAKDTDSILHSGIEGFFDRKEPILLTLYTLSRLKEVYGEKEIYILENPSVFSWLCQQYPEKSFVCTNGQLRFSAFVLLDHLSRTSDLFYSGDHDPEGLLIAQKLKLRYKERLTLWNYSMDLYEQNLSDVTLNERRLKQLDQIFIEELQEIKEDMKYQKKAAYQESMLENYILQ</sequence>
<protein>
    <recommendedName>
        <fullName evidence="5">TIGR02679 family protein</fullName>
    </recommendedName>
</protein>
<feature type="domain" description="Conserved hypothetical protein CHP02679 N terminus" evidence="2">
    <location>
        <begin position="45"/>
        <end position="263"/>
    </location>
</feature>
<gene>
    <name evidence="3" type="ORF">DO83_00345</name>
</gene>
<name>A0A1Q2C3C0_ANAHA</name>
<reference evidence="3 4" key="1">
    <citation type="journal article" date="2016" name="Sci. Rep.">
        <title>Accelerated dysbiosis of gut microbiota during aggravation of DSS-induced colitis by a butyrate-producing bacterium.</title>
        <authorList>
            <person name="Zhang Q."/>
            <person name="Wu Y."/>
            <person name="Wang J."/>
            <person name="Wu G."/>
            <person name="Long W."/>
            <person name="Xue Z."/>
            <person name="Wang L."/>
            <person name="Zhang X."/>
            <person name="Pang X."/>
            <person name="Zhao Y."/>
            <person name="Zhao L."/>
            <person name="Zhang C."/>
        </authorList>
    </citation>
    <scope>NUCLEOTIDE SEQUENCE [LARGE SCALE GENOMIC DNA]</scope>
    <source>
        <strain evidence="3 4">BPB5</strain>
    </source>
</reference>
<accession>A0A1Q2C3C0</accession>
<dbReference type="Proteomes" id="UP000188159">
    <property type="component" value="Chromosome"/>
</dbReference>
<evidence type="ECO:0000313" key="4">
    <source>
        <dbReference type="Proteomes" id="UP000188159"/>
    </source>
</evidence>
<evidence type="ECO:0000259" key="2">
    <source>
        <dbReference type="Pfam" id="PF11796"/>
    </source>
</evidence>
<evidence type="ECO:0000313" key="3">
    <source>
        <dbReference type="EMBL" id="AQP38231.1"/>
    </source>
</evidence>
<proteinExistence type="predicted"/>
<evidence type="ECO:0008006" key="5">
    <source>
        <dbReference type="Google" id="ProtNLM"/>
    </source>
</evidence>
<dbReference type="RefSeq" id="WP_077325107.1">
    <property type="nucleotide sequence ID" value="NZ_CP012098.1"/>
</dbReference>
<dbReference type="InterPro" id="IPR024466">
    <property type="entry name" value="CHP02679_N"/>
</dbReference>
<evidence type="ECO:0000259" key="1">
    <source>
        <dbReference type="Pfam" id="PF09664"/>
    </source>
</evidence>
<dbReference type="Pfam" id="PF11796">
    <property type="entry name" value="DUF3323"/>
    <property type="match status" value="1"/>
</dbReference>
<dbReference type="InterPro" id="IPR024465">
    <property type="entry name" value="DUF2399"/>
</dbReference>
<dbReference type="AlphaFoldDB" id="A0A1Q2C3C0"/>
<dbReference type="Pfam" id="PF09664">
    <property type="entry name" value="DUF2399"/>
    <property type="match status" value="1"/>
</dbReference>